<dbReference type="Gene3D" id="2.120.10.60">
    <property type="entry name" value="Tricorn protease N-terminal domain"/>
    <property type="match status" value="1"/>
</dbReference>
<reference evidence="9" key="2">
    <citation type="journal article" date="2023" name="Syst. Appl. Microbiol.">
        <title>Govania unica gen. nov., sp. nov., a rare biosphere bacterium that represents a novel family in the class Alphaproteobacteria.</title>
        <authorList>
            <person name="Vandamme P."/>
            <person name="Peeters C."/>
            <person name="Hettiarachchi A."/>
            <person name="Cnockaert M."/>
            <person name="Carlier A."/>
        </authorList>
    </citation>
    <scope>NUCLEOTIDE SEQUENCE</scope>
    <source>
        <strain evidence="9">LMG 31809</strain>
    </source>
</reference>
<dbReference type="Pfam" id="PF14684">
    <property type="entry name" value="Tricorn_C1"/>
    <property type="match status" value="1"/>
</dbReference>
<organism evidence="9 10">
    <name type="scientific">Govanella unica</name>
    <dbReference type="NCBI Taxonomy" id="2975056"/>
    <lineage>
        <taxon>Bacteria</taxon>
        <taxon>Pseudomonadati</taxon>
        <taxon>Pseudomonadota</taxon>
        <taxon>Alphaproteobacteria</taxon>
        <taxon>Emcibacterales</taxon>
        <taxon>Govanellaceae</taxon>
        <taxon>Govanella</taxon>
    </lineage>
</organism>
<comment type="function">
    <text evidence="7">Degrades oligopeptides.</text>
</comment>
<gene>
    <name evidence="9" type="ORF">NYP16_07840</name>
</gene>
<reference evidence="9" key="1">
    <citation type="submission" date="2022-08" db="EMBL/GenBank/DDBJ databases">
        <authorList>
            <person name="Vandamme P."/>
            <person name="Hettiarachchi A."/>
            <person name="Peeters C."/>
            <person name="Cnockaert M."/>
            <person name="Carlier A."/>
        </authorList>
    </citation>
    <scope>NUCLEOTIDE SEQUENCE</scope>
    <source>
        <strain evidence="9">LMG 31809</strain>
    </source>
</reference>
<dbReference type="InterPro" id="IPR005151">
    <property type="entry name" value="Tail-specific_protease"/>
</dbReference>
<evidence type="ECO:0000259" key="8">
    <source>
        <dbReference type="SMART" id="SM00245"/>
    </source>
</evidence>
<dbReference type="GO" id="GO:0008236">
    <property type="term" value="F:serine-type peptidase activity"/>
    <property type="evidence" value="ECO:0007669"/>
    <property type="project" value="UniProtKB-UniRule"/>
</dbReference>
<dbReference type="InterPro" id="IPR029045">
    <property type="entry name" value="ClpP/crotonase-like_dom_sf"/>
</dbReference>
<dbReference type="Pfam" id="PF26550">
    <property type="entry name" value="Tricorn_2nd"/>
    <property type="match status" value="1"/>
</dbReference>
<dbReference type="CDD" id="cd07562">
    <property type="entry name" value="Peptidase_S41_TRI"/>
    <property type="match status" value="1"/>
</dbReference>
<dbReference type="Gene3D" id="2.30.42.10">
    <property type="match status" value="1"/>
</dbReference>
<dbReference type="PANTHER" id="PTHR43253:SF1">
    <property type="entry name" value="TRICORN PROTEASE HOMOLOG 2-RELATED"/>
    <property type="match status" value="1"/>
</dbReference>
<evidence type="ECO:0000256" key="7">
    <source>
        <dbReference type="PIRNR" id="PIRNR036421"/>
    </source>
</evidence>
<dbReference type="InterPro" id="IPR036034">
    <property type="entry name" value="PDZ_sf"/>
</dbReference>
<sequence>MTAPQTAEAATEARLARYPVLANGNIAFLYADDIWLVAETGGLARRLTADGQLKSNLVFSPDGRQLAYAMTAEGNQDTYVLPVAGGVSVRVTHHPAADQPVAWYPDGQNLLIASGMYSHRQNYNQLLKVKATGGLPERLPLAYGETAAFSPDGSKLVYTFYKDFQDGKETWKRYHGGRAPSLWYFDLKTGASRRLTNNDSPNSMPMWVGERIYYLSEQGADERSNIWVHDLNSGEERQITHFTDFDIRHPSLGAGTIAFEYAGKIHRLDLTDETTKEVPIAVATDFASFAPTRVPVADYIEHADIAADGKTVVFAARGDVFTVGLAPDLAINHSQSSGTAERYPSLSPDGTKLAYFSDADGEYQLYIKDTASGSQRKLTSFSDGFRYKPQWSPDGRHLVFIDNAQAIYLVDVANGRLKKIDADRMRVHSSLATFRVSWSPDGRWVAYARTADSGNQAIFIYDVKGDVRRQLTSGYASDVSPVFDPTGNYLYSLSYRSLTPRFGDIDSTWIYGDSMGISVIPLRVGVPSPFDPGKVPFPAAKKGDSEIDFAGAEARLVKLALPAATYTDLAVLPGKIVYRRLDDAARNGSKGVVEEFKLATETVTVLARDVDDLITSAGAEAGLIRRDKTYAVLELAAEGAETNVPVAKLAVELDVRAENRQQFTDGWRYLRDFFYDPNHHGLDWQQVGEKYRPFVEFVVTDSDMTALLRELSGEVSAGHVYASSGLRPTLAPSSEVGLLGADLRIENGAYRIGRILSAGPRSGELRSPLAAPGLDVSEGDYLLAINGVALDPARDPWVALQHESGAVVRLTINKNPSQTGARQVLVRTLSPADELKLRERTWVEANRALVLERSGGRIGYIYVPDTSRNGQDELMSQYRAEFGKDALIIDERFNRGGALGDRLVELLKRPALAYFAGRNMAHNPLPELAHNGPKALLINGWSYSGGDGFPFLFKEAQAGTLIGTRTWGGLIGPQFPLPLISGGLMSAPNSRVYDRAGNWAAGNHGVVPHVEIENDPSVLYAGTDRQLLKAVELLLGEMKNLAPHQDPVYPTQHNGER</sequence>
<dbReference type="Pfam" id="PF14685">
    <property type="entry name" value="PDZ_Tricorn"/>
    <property type="match status" value="1"/>
</dbReference>
<evidence type="ECO:0000256" key="5">
    <source>
        <dbReference type="ARBA" id="ARBA00022801"/>
    </source>
</evidence>
<dbReference type="Gene3D" id="2.130.10.10">
    <property type="entry name" value="YVTN repeat-like/Quinoprotein amine dehydrogenase"/>
    <property type="match status" value="1"/>
</dbReference>
<keyword evidence="10" id="KW-1185">Reference proteome</keyword>
<comment type="subcellular location">
    <subcellularLocation>
        <location evidence="1 7">Cytoplasm</location>
    </subcellularLocation>
</comment>
<protein>
    <recommendedName>
        <fullName evidence="7">Tricorn protease homolog</fullName>
        <ecNumber evidence="7">3.4.21.-</ecNumber>
    </recommendedName>
</protein>
<dbReference type="Gene3D" id="3.90.226.10">
    <property type="entry name" value="2-enoyl-CoA Hydratase, Chain A, domain 1"/>
    <property type="match status" value="1"/>
</dbReference>
<dbReference type="PANTHER" id="PTHR43253">
    <property type="entry name" value="TRICORN PROTEASE HOMOLOG 2-RELATED"/>
    <property type="match status" value="1"/>
</dbReference>
<keyword evidence="4 7" id="KW-0645">Protease</keyword>
<comment type="caution">
    <text evidence="9">The sequence shown here is derived from an EMBL/GenBank/DDBJ whole genome shotgun (WGS) entry which is preliminary data.</text>
</comment>
<keyword evidence="6 7" id="KW-0720">Serine protease</keyword>
<dbReference type="GO" id="GO:0005737">
    <property type="term" value="C:cytoplasm"/>
    <property type="evidence" value="ECO:0007669"/>
    <property type="project" value="UniProtKB-SubCell"/>
</dbReference>
<dbReference type="InterPro" id="IPR028204">
    <property type="entry name" value="Tricorn_C1"/>
</dbReference>
<dbReference type="Gene3D" id="3.30.750.44">
    <property type="match status" value="1"/>
</dbReference>
<dbReference type="SUPFAM" id="SSF50156">
    <property type="entry name" value="PDZ domain-like"/>
    <property type="match status" value="1"/>
</dbReference>
<evidence type="ECO:0000256" key="1">
    <source>
        <dbReference type="ARBA" id="ARBA00004496"/>
    </source>
</evidence>
<dbReference type="Pfam" id="PF26549">
    <property type="entry name" value="Tricorn_N"/>
    <property type="match status" value="1"/>
</dbReference>
<dbReference type="SMART" id="SM00245">
    <property type="entry name" value="TSPc"/>
    <property type="match status" value="1"/>
</dbReference>
<evidence type="ECO:0000256" key="2">
    <source>
        <dbReference type="ARBA" id="ARBA00008524"/>
    </source>
</evidence>
<dbReference type="InterPro" id="IPR012393">
    <property type="entry name" value="Tricorn_protease"/>
</dbReference>
<evidence type="ECO:0000313" key="10">
    <source>
        <dbReference type="Proteomes" id="UP001141619"/>
    </source>
</evidence>
<accession>A0A9X3Z746</accession>
<dbReference type="EC" id="3.4.21.-" evidence="7"/>
<keyword evidence="5 7" id="KW-0378">Hydrolase</keyword>
<dbReference type="GO" id="GO:0006508">
    <property type="term" value="P:proteolysis"/>
    <property type="evidence" value="ECO:0007669"/>
    <property type="project" value="UniProtKB-UniRule"/>
</dbReference>
<dbReference type="SUPFAM" id="SSF82171">
    <property type="entry name" value="DPP6 N-terminal domain-like"/>
    <property type="match status" value="2"/>
</dbReference>
<dbReference type="AlphaFoldDB" id="A0A9X3Z746"/>
<dbReference type="EMBL" id="JANWOI010000002">
    <property type="protein sequence ID" value="MDA5193860.1"/>
    <property type="molecule type" value="Genomic_DNA"/>
</dbReference>
<dbReference type="SUPFAM" id="SSF52096">
    <property type="entry name" value="ClpP/crotonase"/>
    <property type="match status" value="1"/>
</dbReference>
<dbReference type="InterPro" id="IPR015943">
    <property type="entry name" value="WD40/YVTN_repeat-like_dom_sf"/>
</dbReference>
<dbReference type="Proteomes" id="UP001141619">
    <property type="component" value="Unassembled WGS sequence"/>
</dbReference>
<feature type="domain" description="Tail specific protease" evidence="8">
    <location>
        <begin position="822"/>
        <end position="1013"/>
    </location>
</feature>
<dbReference type="InterPro" id="IPR029414">
    <property type="entry name" value="Tricorn_PDZ"/>
</dbReference>
<proteinExistence type="inferred from homology"/>
<evidence type="ECO:0000256" key="3">
    <source>
        <dbReference type="ARBA" id="ARBA00022490"/>
    </source>
</evidence>
<dbReference type="PIRSF" id="PIRSF036421">
    <property type="entry name" value="Tricorn_protease"/>
    <property type="match status" value="1"/>
</dbReference>
<comment type="similarity">
    <text evidence="2 7">Belongs to the peptidase S41B family.</text>
</comment>
<evidence type="ECO:0000256" key="4">
    <source>
        <dbReference type="ARBA" id="ARBA00022670"/>
    </source>
</evidence>
<keyword evidence="3 7" id="KW-0963">Cytoplasm</keyword>
<dbReference type="Pfam" id="PF03572">
    <property type="entry name" value="Peptidase_S41"/>
    <property type="match status" value="1"/>
</dbReference>
<evidence type="ECO:0000256" key="6">
    <source>
        <dbReference type="ARBA" id="ARBA00022825"/>
    </source>
</evidence>
<name>A0A9X3Z746_9PROT</name>
<dbReference type="RefSeq" id="WP_274943553.1">
    <property type="nucleotide sequence ID" value="NZ_JANWOI010000002.1"/>
</dbReference>
<evidence type="ECO:0000313" key="9">
    <source>
        <dbReference type="EMBL" id="MDA5193860.1"/>
    </source>
</evidence>